<dbReference type="InterPro" id="IPR001343">
    <property type="entry name" value="Hemolysn_Ca-bd"/>
</dbReference>
<dbReference type="PROSITE" id="PS00330">
    <property type="entry name" value="HEMOLYSIN_CALCIUM"/>
    <property type="match status" value="8"/>
</dbReference>
<evidence type="ECO:0000313" key="8">
    <source>
        <dbReference type="EMBL" id="TVO64317.1"/>
    </source>
</evidence>
<evidence type="ECO:0000256" key="3">
    <source>
        <dbReference type="ARBA" id="ARBA00022525"/>
    </source>
</evidence>
<organism evidence="8 9">
    <name type="scientific">Spiribacter aquaticus</name>
    <dbReference type="NCBI Taxonomy" id="1935996"/>
    <lineage>
        <taxon>Bacteria</taxon>
        <taxon>Pseudomonadati</taxon>
        <taxon>Pseudomonadota</taxon>
        <taxon>Gammaproteobacteria</taxon>
        <taxon>Chromatiales</taxon>
        <taxon>Ectothiorhodospiraceae</taxon>
        <taxon>Spiribacter</taxon>
    </lineage>
</organism>
<evidence type="ECO:0000256" key="2">
    <source>
        <dbReference type="ARBA" id="ARBA00004613"/>
    </source>
</evidence>
<evidence type="ECO:0000256" key="4">
    <source>
        <dbReference type="ARBA" id="ARBA00022737"/>
    </source>
</evidence>
<sequence length="841" mass="84948">MTRKVDGADTGSLTPDQPITSGSSISDYDPPVRSTADRTAPAINKFEVVDATTLSLTSDESGTEVLDSEDGEELAQVDLTANAAATLDITAQNTATVASLTVADSAGNQTTAETGVVLGSDGEDTRTQFDDTPESLFWFGFDGDDDLVTLDSGDILDGGQGTDTLFPLSIGNETVTFDSDASIQNVEEISSIVGNSIDVDLSSQTEGFTIRVLNGDDVIRGSHGNDLFDVKVEENQGLTRGMKLEGAAGDDEFTILFQANFLLNDSTPTTIDGGEGQDTLVFVDYNGTTKGSATANVLDLDDFDGSTYNGDADAFDNFSNLENVDLSDEDSVSYTMRGTAGTNILTGGGGDDLLEGRAGDDQLSGGGGDDTLMGGAGADTLDGGAGVDTASYAMSPGAVTVDLTDNGNNSGAHAEGDQLSRIANLTGSGYGDTLTGNNRDNRIDGGAGDDDINAGPGLDTINGGAGADQIQGRRGDDIINGGDGDDTITGNAGADTIDGGAGADTYTAGDGTAISVTLNTDTAATVTVTGGEDDSIVNIENVIGTDGDDAITGSAGDDAIAGGAGADVIDGGKGSDTVSYADATKADGSVLAAGSAGITLALNDQPAEEVRPGDTNVGADTLTKVENIIGTRADDTLTGGTAANTLTGGGGDDTIDGRGGDDTITGGAGADTITGGAGDDQFAFAQDDSTRAAVDEITDFEISEDVLDFDDMNDTAIVPDVAEVDVGLTIGEGDRADVHADIINGMLLLSVADGDQDDLSLFDGRNTIISAMEKAVEEALGADDPNGAVVGFELDGDTYVIEWTYKEDFGSATLENVVQLSGITGISDLARAAADDAVVIA</sequence>
<dbReference type="EMBL" id="VMKP01000003">
    <property type="protein sequence ID" value="TVO64317.1"/>
    <property type="molecule type" value="Genomic_DNA"/>
</dbReference>
<dbReference type="Proteomes" id="UP000316688">
    <property type="component" value="Unassembled WGS sequence"/>
</dbReference>
<protein>
    <submittedName>
        <fullName evidence="8">Calcium-binding protein</fullName>
    </submittedName>
</protein>
<accession>A0A557RGM9</accession>
<evidence type="ECO:0000259" key="7">
    <source>
        <dbReference type="Pfam" id="PF08548"/>
    </source>
</evidence>
<dbReference type="GO" id="GO:0005509">
    <property type="term" value="F:calcium ion binding"/>
    <property type="evidence" value="ECO:0007669"/>
    <property type="project" value="InterPro"/>
</dbReference>
<proteinExistence type="predicted"/>
<dbReference type="RefSeq" id="WP_144347944.1">
    <property type="nucleotide sequence ID" value="NZ_VMKP01000003.1"/>
</dbReference>
<comment type="subcellular location">
    <subcellularLocation>
        <location evidence="2">Secreted</location>
    </subcellularLocation>
</comment>
<comment type="cofactor">
    <cofactor evidence="1">
        <name>Ca(2+)</name>
        <dbReference type="ChEBI" id="CHEBI:29108"/>
    </cofactor>
</comment>
<dbReference type="GO" id="GO:0005615">
    <property type="term" value="C:extracellular space"/>
    <property type="evidence" value="ECO:0007669"/>
    <property type="project" value="InterPro"/>
</dbReference>
<keyword evidence="3" id="KW-0964">Secreted</keyword>
<keyword evidence="9" id="KW-1185">Reference proteome</keyword>
<evidence type="ECO:0000313" key="9">
    <source>
        <dbReference type="Proteomes" id="UP000316688"/>
    </source>
</evidence>
<dbReference type="InterPro" id="IPR050557">
    <property type="entry name" value="RTX_toxin/Mannuronan_C5-epim"/>
</dbReference>
<dbReference type="InterPro" id="IPR013858">
    <property type="entry name" value="Peptidase_M10B_C"/>
</dbReference>
<dbReference type="Pfam" id="PF08548">
    <property type="entry name" value="Peptidase_M10_C"/>
    <property type="match status" value="1"/>
</dbReference>
<keyword evidence="4" id="KW-0677">Repeat</keyword>
<feature type="compositionally biased region" description="Polar residues" evidence="6">
    <location>
        <begin position="11"/>
        <end position="26"/>
    </location>
</feature>
<dbReference type="Pfam" id="PF00353">
    <property type="entry name" value="HemolysinCabind"/>
    <property type="match status" value="6"/>
</dbReference>
<name>A0A557RGM9_9GAMM</name>
<evidence type="ECO:0000256" key="1">
    <source>
        <dbReference type="ARBA" id="ARBA00001913"/>
    </source>
</evidence>
<dbReference type="SUPFAM" id="SSF51120">
    <property type="entry name" value="beta-Roll"/>
    <property type="match status" value="4"/>
</dbReference>
<feature type="region of interest" description="Disordered" evidence="6">
    <location>
        <begin position="347"/>
        <end position="377"/>
    </location>
</feature>
<comment type="caution">
    <text evidence="8">The sequence shown here is derived from an EMBL/GenBank/DDBJ whole genome shotgun (WGS) entry which is preliminary data.</text>
</comment>
<reference evidence="8 9" key="1">
    <citation type="submission" date="2019-07" db="EMBL/GenBank/DDBJ databases">
        <title>Reclasification of Spiribacter aquaticus.</title>
        <authorList>
            <person name="Leon M.J."/>
            <person name="Sanchez-Porro C."/>
            <person name="Ventosa A."/>
        </authorList>
    </citation>
    <scope>NUCLEOTIDE SEQUENCE [LARGE SCALE GENOMIC DNA]</scope>
    <source>
        <strain evidence="8 9">SP30</strain>
    </source>
</reference>
<dbReference type="PANTHER" id="PTHR38340:SF1">
    <property type="entry name" value="S-LAYER PROTEIN"/>
    <property type="match status" value="1"/>
</dbReference>
<evidence type="ECO:0000256" key="5">
    <source>
        <dbReference type="ARBA" id="ARBA00022837"/>
    </source>
</evidence>
<feature type="region of interest" description="Disordered" evidence="6">
    <location>
        <begin position="429"/>
        <end position="471"/>
    </location>
</feature>
<dbReference type="PANTHER" id="PTHR38340">
    <property type="entry name" value="S-LAYER PROTEIN"/>
    <property type="match status" value="1"/>
</dbReference>
<dbReference type="AlphaFoldDB" id="A0A557RGM9"/>
<keyword evidence="5" id="KW-0106">Calcium</keyword>
<feature type="compositionally biased region" description="Gly residues" evidence="6">
    <location>
        <begin position="364"/>
        <end position="377"/>
    </location>
</feature>
<dbReference type="Gene3D" id="2.150.10.10">
    <property type="entry name" value="Serralysin-like metalloprotease, C-terminal"/>
    <property type="match status" value="5"/>
</dbReference>
<evidence type="ECO:0000256" key="6">
    <source>
        <dbReference type="SAM" id="MobiDB-lite"/>
    </source>
</evidence>
<feature type="domain" description="Peptidase M10 serralysin C-terminal" evidence="7">
    <location>
        <begin position="616"/>
        <end position="716"/>
    </location>
</feature>
<feature type="region of interest" description="Disordered" evidence="6">
    <location>
        <begin position="1"/>
        <end position="39"/>
    </location>
</feature>
<dbReference type="InterPro" id="IPR018511">
    <property type="entry name" value="Hemolysin-typ_Ca-bd_CS"/>
</dbReference>
<dbReference type="InterPro" id="IPR011049">
    <property type="entry name" value="Serralysin-like_metalloprot_C"/>
</dbReference>
<dbReference type="PRINTS" id="PR00313">
    <property type="entry name" value="CABNDNGRPT"/>
</dbReference>
<gene>
    <name evidence="8" type="ORF">FPL11_06520</name>
</gene>